<name>A0ACA9M7T5_9GLOM</name>
<reference evidence="1" key="1">
    <citation type="submission" date="2021-06" db="EMBL/GenBank/DDBJ databases">
        <authorList>
            <person name="Kallberg Y."/>
            <person name="Tangrot J."/>
            <person name="Rosling A."/>
        </authorList>
    </citation>
    <scope>NUCLEOTIDE SEQUENCE</scope>
    <source>
        <strain evidence="1">AU212A</strain>
    </source>
</reference>
<sequence length="120" mass="13987">RLGLCYRNGVGTLKNQEKAIKWLLKAKNKFQEIDYRENPNIDNFLKQLLIENNLTITWIPFSELNIIEKIGKGGFSTVYAALWTHSFNDAKREMFVALKFFNETKNAKNSCEELLKEVNN</sequence>
<feature type="non-terminal residue" evidence="1">
    <location>
        <position position="1"/>
    </location>
</feature>
<organism evidence="1 2">
    <name type="scientific">Scutellospora calospora</name>
    <dbReference type="NCBI Taxonomy" id="85575"/>
    <lineage>
        <taxon>Eukaryota</taxon>
        <taxon>Fungi</taxon>
        <taxon>Fungi incertae sedis</taxon>
        <taxon>Mucoromycota</taxon>
        <taxon>Glomeromycotina</taxon>
        <taxon>Glomeromycetes</taxon>
        <taxon>Diversisporales</taxon>
        <taxon>Gigasporaceae</taxon>
        <taxon>Scutellospora</taxon>
    </lineage>
</organism>
<proteinExistence type="predicted"/>
<keyword evidence="2" id="KW-1185">Reference proteome</keyword>
<gene>
    <name evidence="1" type="ORF">SCALOS_LOCUS6005</name>
</gene>
<accession>A0ACA9M7T5</accession>
<protein>
    <submittedName>
        <fullName evidence="1">4239_t:CDS:1</fullName>
    </submittedName>
</protein>
<evidence type="ECO:0000313" key="1">
    <source>
        <dbReference type="EMBL" id="CAG8575566.1"/>
    </source>
</evidence>
<evidence type="ECO:0000313" key="2">
    <source>
        <dbReference type="Proteomes" id="UP000789860"/>
    </source>
</evidence>
<dbReference type="Proteomes" id="UP000789860">
    <property type="component" value="Unassembled WGS sequence"/>
</dbReference>
<comment type="caution">
    <text evidence="1">The sequence shown here is derived from an EMBL/GenBank/DDBJ whole genome shotgun (WGS) entry which is preliminary data.</text>
</comment>
<dbReference type="EMBL" id="CAJVPM010010713">
    <property type="protein sequence ID" value="CAG8575566.1"/>
    <property type="molecule type" value="Genomic_DNA"/>
</dbReference>